<evidence type="ECO:0000313" key="1">
    <source>
        <dbReference type="EMBL" id="MBW0138112.1"/>
    </source>
</evidence>
<organism evidence="1 2">
    <name type="scientific">Pseudonocardia abyssalis</name>
    <dbReference type="NCBI Taxonomy" id="2792008"/>
    <lineage>
        <taxon>Bacteria</taxon>
        <taxon>Bacillati</taxon>
        <taxon>Actinomycetota</taxon>
        <taxon>Actinomycetes</taxon>
        <taxon>Pseudonocardiales</taxon>
        <taxon>Pseudonocardiaceae</taxon>
        <taxon>Pseudonocardia</taxon>
    </lineage>
</organism>
<protein>
    <submittedName>
        <fullName evidence="1">Uncharacterized protein</fullName>
    </submittedName>
</protein>
<dbReference type="RefSeq" id="WP_218604875.1">
    <property type="nucleotide sequence ID" value="NZ_JADQDJ010000271.1"/>
</dbReference>
<sequence length="99" mass="10013">MAPELHLDPDRLHLHGWRLSELLPDLVPPPALDVATRAELVTTPGGPAVLAELDRAASAVDRTGRELAGLVAALHVTAYAAAAADAAAAVGLSALADGP</sequence>
<gene>
    <name evidence="1" type="ORF">I4I81_28180</name>
</gene>
<proteinExistence type="predicted"/>
<name>A0ABS6V0R8_9PSEU</name>
<dbReference type="EMBL" id="JADQDK010000001">
    <property type="protein sequence ID" value="MBW0138112.1"/>
    <property type="molecule type" value="Genomic_DNA"/>
</dbReference>
<comment type="caution">
    <text evidence="1">The sequence shown here is derived from an EMBL/GenBank/DDBJ whole genome shotgun (WGS) entry which is preliminary data.</text>
</comment>
<keyword evidence="2" id="KW-1185">Reference proteome</keyword>
<reference evidence="1 2" key="1">
    <citation type="submission" date="2020-11" db="EMBL/GenBank/DDBJ databases">
        <title>Pseudonocardia abyssalis sp. nov. and Pseudonocardia oceani sp. nov., description and phylogenomic analysis of two novel actinomycetes isolated from the deep Southern Ocean.</title>
        <authorList>
            <person name="Parra J."/>
        </authorList>
    </citation>
    <scope>NUCLEOTIDE SEQUENCE [LARGE SCALE GENOMIC DNA]</scope>
    <source>
        <strain evidence="1 2">KRD-168</strain>
    </source>
</reference>
<evidence type="ECO:0000313" key="2">
    <source>
        <dbReference type="Proteomes" id="UP000694287"/>
    </source>
</evidence>
<accession>A0ABS6V0R8</accession>
<dbReference type="Proteomes" id="UP000694287">
    <property type="component" value="Unassembled WGS sequence"/>
</dbReference>